<dbReference type="EMBL" id="ALJF01000013">
    <property type="protein sequence ID" value="EKF58584.1"/>
    <property type="molecule type" value="Genomic_DNA"/>
</dbReference>
<dbReference type="STRING" id="1156935.QWE_18328"/>
<dbReference type="Proteomes" id="UP000007123">
    <property type="component" value="Unassembled WGS sequence"/>
</dbReference>
<dbReference type="eggNOG" id="ENOG502ZBTI">
    <property type="taxonomic scope" value="Bacteria"/>
</dbReference>
<protein>
    <submittedName>
        <fullName evidence="1">Uncharacterized protein</fullName>
    </submittedName>
</protein>
<sequence>MNAVIVDPEILGSVTPFALMSYATTEGWARTDRYGEHSDIYVREGGPELIIPGTAQLGDYPRIVAEIIDELARFEGRTEMQVFRDLIGSDRDVIRVRAPEADDDGSVQVDAGVNIFAQAREILLSAACSANDPRPAYRTGKNKEATAYMNRVRLGQTEHGSFVVTLFAPVPPSLEPKQPDFWPVPTEEPFDRLVTRYLADGLQAAHKAAEQVVRGEGISAFLKSVQRGVSANLCEALSSLIDVGQGLDVSVTWSRTRPTPEARRRVVFGKSESEVLREAARVLRLQEPRPDERLEGYVVGAGRRVEDDDGQVTVKTFVDGKPVSVKTKLPSDLYTVALAAHDDKNPVMITGDLRREGQRWRLDNPRNLEVLAEDLGGD</sequence>
<accession>K2Q4B1</accession>
<organism evidence="1 2">
    <name type="scientific">Agrobacterium albertimagni AOL15</name>
    <dbReference type="NCBI Taxonomy" id="1156935"/>
    <lineage>
        <taxon>Bacteria</taxon>
        <taxon>Pseudomonadati</taxon>
        <taxon>Pseudomonadota</taxon>
        <taxon>Alphaproteobacteria</taxon>
        <taxon>Hyphomicrobiales</taxon>
        <taxon>Rhizobiaceae</taxon>
        <taxon>Rhizobium/Agrobacterium group</taxon>
        <taxon>Agrobacterium</taxon>
    </lineage>
</organism>
<proteinExistence type="predicted"/>
<keyword evidence="2" id="KW-1185">Reference proteome</keyword>
<dbReference type="AlphaFoldDB" id="K2Q4B1"/>
<name>K2Q4B1_9HYPH</name>
<dbReference type="PATRIC" id="fig|1156935.5.peg.3732"/>
<evidence type="ECO:0000313" key="2">
    <source>
        <dbReference type="Proteomes" id="UP000007123"/>
    </source>
</evidence>
<comment type="caution">
    <text evidence="1">The sequence shown here is derived from an EMBL/GenBank/DDBJ whole genome shotgun (WGS) entry which is preliminary data.</text>
</comment>
<reference evidence="1 2" key="1">
    <citation type="journal article" date="2012" name="J. Bacteriol.">
        <title>Draft Genome Sequence of Agrobacterium albertimagni Strain AOL15.</title>
        <authorList>
            <person name="Trimble W.L."/>
            <person name="Phung le T."/>
            <person name="Meyer F."/>
            <person name="Gilbert J.A."/>
            <person name="Silver S."/>
        </authorList>
    </citation>
    <scope>NUCLEOTIDE SEQUENCE [LARGE SCALE GENOMIC DNA]</scope>
    <source>
        <strain evidence="1 2">AOL15</strain>
    </source>
</reference>
<dbReference type="RefSeq" id="WP_006727659.1">
    <property type="nucleotide sequence ID" value="NZ_ALJF01000013.1"/>
</dbReference>
<gene>
    <name evidence="1" type="ORF">QWE_18328</name>
</gene>
<dbReference type="OrthoDB" id="7839994at2"/>
<evidence type="ECO:0000313" key="1">
    <source>
        <dbReference type="EMBL" id="EKF58584.1"/>
    </source>
</evidence>